<gene>
    <name evidence="1" type="ORF">K3G42_003554</name>
</gene>
<organism evidence="1 2">
    <name type="scientific">Sphaerodactylus townsendi</name>
    <dbReference type="NCBI Taxonomy" id="933632"/>
    <lineage>
        <taxon>Eukaryota</taxon>
        <taxon>Metazoa</taxon>
        <taxon>Chordata</taxon>
        <taxon>Craniata</taxon>
        <taxon>Vertebrata</taxon>
        <taxon>Euteleostomi</taxon>
        <taxon>Lepidosauria</taxon>
        <taxon>Squamata</taxon>
        <taxon>Bifurcata</taxon>
        <taxon>Gekkota</taxon>
        <taxon>Sphaerodactylidae</taxon>
        <taxon>Sphaerodactylus</taxon>
    </lineage>
</organism>
<name>A0ACB8F787_9SAUR</name>
<reference evidence="1" key="1">
    <citation type="submission" date="2021-08" db="EMBL/GenBank/DDBJ databases">
        <title>The first chromosome-level gecko genome reveals the dynamic sex chromosomes of Neotropical dwarf geckos (Sphaerodactylidae: Sphaerodactylus).</title>
        <authorList>
            <person name="Pinto B.J."/>
            <person name="Keating S.E."/>
            <person name="Gamble T."/>
        </authorList>
    </citation>
    <scope>NUCLEOTIDE SEQUENCE</scope>
    <source>
        <strain evidence="1">TG3544</strain>
    </source>
</reference>
<protein>
    <submittedName>
        <fullName evidence="1">Uncharacterized protein</fullName>
    </submittedName>
</protein>
<comment type="caution">
    <text evidence="1">The sequence shown here is derived from an EMBL/GenBank/DDBJ whole genome shotgun (WGS) entry which is preliminary data.</text>
</comment>
<evidence type="ECO:0000313" key="1">
    <source>
        <dbReference type="EMBL" id="KAH8001267.1"/>
    </source>
</evidence>
<sequence length="329" mass="36422">MGGRHPAGLVEALRAGSSSRDLLGLDSGGRRLLGLAVAGRGPEGLAAVSRRLIDPAVARRLAGLAGVSSGKRVRNLKAFQVLESVYLKTSNPALSQHILLAIKSIWTWDPMNFFLLEWSLQPMSQFVSLLPLKPPPVQTQFFQMIESIILDLSYIPHDILKKVQDLIKENSDPLGTSAALRCLWNISQKDMLFTDIFRDSGLLGMLLALLRKEAKILRRKGGAQVPGCPGHTPERELISRMLKMVAVLLVGSVRNTVVLRDYGMVPYIKIFLDDQLYRSDTLTVLEQLSVVNPEEYMSIIVGALCSSTQGELDFRLDLLKVRRCHGQKV</sequence>
<keyword evidence="2" id="KW-1185">Reference proteome</keyword>
<dbReference type="Proteomes" id="UP000827872">
    <property type="component" value="Linkage Group LG08"/>
</dbReference>
<proteinExistence type="predicted"/>
<dbReference type="EMBL" id="CM037621">
    <property type="protein sequence ID" value="KAH8001267.1"/>
    <property type="molecule type" value="Genomic_DNA"/>
</dbReference>
<evidence type="ECO:0000313" key="2">
    <source>
        <dbReference type="Proteomes" id="UP000827872"/>
    </source>
</evidence>
<accession>A0ACB8F787</accession>